<evidence type="ECO:0000256" key="1">
    <source>
        <dbReference type="SAM" id="MobiDB-lite"/>
    </source>
</evidence>
<evidence type="ECO:0000313" key="2">
    <source>
        <dbReference type="EMBL" id="HGH60876.1"/>
    </source>
</evidence>
<feature type="compositionally biased region" description="Basic and acidic residues" evidence="1">
    <location>
        <begin position="346"/>
        <end position="355"/>
    </location>
</feature>
<name>A0A7C4EWE7_9BACT</name>
<organism evidence="2">
    <name type="scientific">Desulfomonile tiedjei</name>
    <dbReference type="NCBI Taxonomy" id="2358"/>
    <lineage>
        <taxon>Bacteria</taxon>
        <taxon>Pseudomonadati</taxon>
        <taxon>Thermodesulfobacteriota</taxon>
        <taxon>Desulfomonilia</taxon>
        <taxon>Desulfomonilales</taxon>
        <taxon>Desulfomonilaceae</taxon>
        <taxon>Desulfomonile</taxon>
    </lineage>
</organism>
<feature type="region of interest" description="Disordered" evidence="1">
    <location>
        <begin position="336"/>
        <end position="355"/>
    </location>
</feature>
<protein>
    <recommendedName>
        <fullName evidence="3">NodB homology domain-containing protein</fullName>
    </recommendedName>
</protein>
<reference evidence="2" key="1">
    <citation type="journal article" date="2020" name="mSystems">
        <title>Genome- and Community-Level Interaction Insights into Carbon Utilization and Element Cycling Functions of Hydrothermarchaeota in Hydrothermal Sediment.</title>
        <authorList>
            <person name="Zhou Z."/>
            <person name="Liu Y."/>
            <person name="Xu W."/>
            <person name="Pan J."/>
            <person name="Luo Z.H."/>
            <person name="Li M."/>
        </authorList>
    </citation>
    <scope>NUCLEOTIDE SEQUENCE [LARGE SCALE GENOMIC DNA]</scope>
    <source>
        <strain evidence="2">SpSt-769</strain>
    </source>
</reference>
<dbReference type="AlphaFoldDB" id="A0A7C4EWE7"/>
<dbReference type="SUPFAM" id="SSF88713">
    <property type="entry name" value="Glycoside hydrolase/deacetylase"/>
    <property type="match status" value="1"/>
</dbReference>
<proteinExistence type="predicted"/>
<dbReference type="InterPro" id="IPR011330">
    <property type="entry name" value="Glyco_hydro/deAcase_b/a-brl"/>
</dbReference>
<sequence>MATLEHDYACGDRGYAHMKLVVTIDVEEEGLFQGKYDPFHAATTNVSSLELLDEVFLKWNIRPTLLITYHVAKQARLREFLMGLAERWGGEIGAHLHHWNTPPIRPLPFPEPVPSECMPTQLLREKLDCLLEAFEPMHIVPRSFRMGRFSFGPKMCAILQDSPIVVDSSVAPLRIQYGGPDHLTAPIDPYTPNPLDVTSPGHSRLLEVPITIVPIRPHVGRLLENLRRIWPRTDAALGWIASRLCSLPVQPAWTGSARLKIASALHLRRAGQVLTLFFHSSELSPAHNPLHPTQRHVQSFIKKLDDFFQWLNKRAQVECVTLYQLREMWPFPVTEPRTPDQSLCDQKAKGSSETR</sequence>
<gene>
    <name evidence="2" type="ORF">ENV54_06220</name>
</gene>
<dbReference type="Gene3D" id="3.20.20.370">
    <property type="entry name" value="Glycoside hydrolase/deacetylase"/>
    <property type="match status" value="1"/>
</dbReference>
<dbReference type="EMBL" id="DTGT01000191">
    <property type="protein sequence ID" value="HGH60876.1"/>
    <property type="molecule type" value="Genomic_DNA"/>
</dbReference>
<comment type="caution">
    <text evidence="2">The sequence shown here is derived from an EMBL/GenBank/DDBJ whole genome shotgun (WGS) entry which is preliminary data.</text>
</comment>
<dbReference type="GO" id="GO:0005975">
    <property type="term" value="P:carbohydrate metabolic process"/>
    <property type="evidence" value="ECO:0007669"/>
    <property type="project" value="InterPro"/>
</dbReference>
<evidence type="ECO:0008006" key="3">
    <source>
        <dbReference type="Google" id="ProtNLM"/>
    </source>
</evidence>
<accession>A0A7C4EWE7</accession>